<dbReference type="EMBL" id="ARYK01000008">
    <property type="protein sequence ID" value="KCZ89470.1"/>
    <property type="molecule type" value="Genomic_DNA"/>
</dbReference>
<dbReference type="RefSeq" id="WP_162173840.1">
    <property type="nucleotide sequence ID" value="NZ_ARYK01000008.1"/>
</dbReference>
<dbReference type="AlphaFoldDB" id="A0A059FFR3"/>
<comment type="caution">
    <text evidence="2">The sequence shown here is derived from an EMBL/GenBank/DDBJ whole genome shotgun (WGS) entry which is preliminary data.</text>
</comment>
<dbReference type="PRINTS" id="PR00608">
    <property type="entry name" value="CYTCHROMECII"/>
</dbReference>
<protein>
    <submittedName>
        <fullName evidence="2">Cytochrome c signal peptide protein</fullName>
    </submittedName>
</protein>
<feature type="signal peptide" evidence="1">
    <location>
        <begin position="1"/>
        <end position="29"/>
    </location>
</feature>
<dbReference type="InterPro" id="IPR002321">
    <property type="entry name" value="Cyt_c_II"/>
</dbReference>
<dbReference type="GO" id="GO:0020037">
    <property type="term" value="F:heme binding"/>
    <property type="evidence" value="ECO:0007669"/>
    <property type="project" value="InterPro"/>
</dbReference>
<evidence type="ECO:0000313" key="2">
    <source>
        <dbReference type="EMBL" id="KCZ89470.1"/>
    </source>
</evidence>
<dbReference type="PROSITE" id="PS51009">
    <property type="entry name" value="CYTCII"/>
    <property type="match status" value="1"/>
</dbReference>
<dbReference type="Proteomes" id="UP000025171">
    <property type="component" value="Unassembled WGS sequence"/>
</dbReference>
<dbReference type="OrthoDB" id="7596534at2"/>
<dbReference type="InterPro" id="IPR010980">
    <property type="entry name" value="Cyt_c/b562"/>
</dbReference>
<dbReference type="GO" id="GO:0005506">
    <property type="term" value="F:iron ion binding"/>
    <property type="evidence" value="ECO:0007669"/>
    <property type="project" value="InterPro"/>
</dbReference>
<dbReference type="SUPFAM" id="SSF47175">
    <property type="entry name" value="Cytochromes"/>
    <property type="match status" value="1"/>
</dbReference>
<dbReference type="GO" id="GO:0009055">
    <property type="term" value="F:electron transfer activity"/>
    <property type="evidence" value="ECO:0007669"/>
    <property type="project" value="InterPro"/>
</dbReference>
<dbReference type="PROSITE" id="PS51257">
    <property type="entry name" value="PROKAR_LIPOPROTEIN"/>
    <property type="match status" value="1"/>
</dbReference>
<dbReference type="STRING" id="1280950.HJO_14667"/>
<dbReference type="Gene3D" id="1.20.120.10">
    <property type="entry name" value="Cytochrome c/b562"/>
    <property type="match status" value="1"/>
</dbReference>
<evidence type="ECO:0000313" key="3">
    <source>
        <dbReference type="Proteomes" id="UP000025171"/>
    </source>
</evidence>
<accession>A0A059FFR3</accession>
<name>A0A059FFR3_9PROT</name>
<dbReference type="InterPro" id="IPR015984">
    <property type="entry name" value="Cyt_c_prime_subgr"/>
</dbReference>
<feature type="chain" id="PRO_5001572859" evidence="1">
    <location>
        <begin position="30"/>
        <end position="170"/>
    </location>
</feature>
<gene>
    <name evidence="2" type="ORF">HJO_14667</name>
</gene>
<dbReference type="PATRIC" id="fig|1280950.3.peg.2945"/>
<dbReference type="Pfam" id="PF01322">
    <property type="entry name" value="Cytochrom_C_2"/>
    <property type="match status" value="1"/>
</dbReference>
<dbReference type="eggNOG" id="COG3909">
    <property type="taxonomic scope" value="Bacteria"/>
</dbReference>
<evidence type="ECO:0000256" key="1">
    <source>
        <dbReference type="SAM" id="SignalP"/>
    </source>
</evidence>
<sequence length="170" mass="17417">MTPRQTPFAIAALAAFALLTACGSGDSPAAPAESAVTLENGLTARETIEARQAHLKNVGKAFKTISDNLKAGEPDLAAIQAAAAAIPSEVSDMDTWFPAGSGPDAGVKTAALAVIWEERTELETKITNLQSAAATLDTTAQAGDIAAIAEAFKATGATCKSCHDKFRAED</sequence>
<keyword evidence="1" id="KW-0732">Signal</keyword>
<proteinExistence type="predicted"/>
<organism evidence="2 3">
    <name type="scientific">Hyphomonas johnsonii MHS-2</name>
    <dbReference type="NCBI Taxonomy" id="1280950"/>
    <lineage>
        <taxon>Bacteria</taxon>
        <taxon>Pseudomonadati</taxon>
        <taxon>Pseudomonadota</taxon>
        <taxon>Alphaproteobacteria</taxon>
        <taxon>Hyphomonadales</taxon>
        <taxon>Hyphomonadaceae</taxon>
        <taxon>Hyphomonas</taxon>
    </lineage>
</organism>
<keyword evidence="3" id="KW-1185">Reference proteome</keyword>
<dbReference type="GO" id="GO:0022900">
    <property type="term" value="P:electron transport chain"/>
    <property type="evidence" value="ECO:0007669"/>
    <property type="project" value="InterPro"/>
</dbReference>
<reference evidence="2 3" key="1">
    <citation type="journal article" date="2014" name="Antonie Van Leeuwenhoek">
        <title>Hyphomonas beringensis sp. nov. and Hyphomonas chukchiensis sp. nov., isolated from surface seawater of the Bering Sea and Chukchi Sea.</title>
        <authorList>
            <person name="Li C."/>
            <person name="Lai Q."/>
            <person name="Li G."/>
            <person name="Dong C."/>
            <person name="Wang J."/>
            <person name="Liao Y."/>
            <person name="Shao Z."/>
        </authorList>
    </citation>
    <scope>NUCLEOTIDE SEQUENCE [LARGE SCALE GENOMIC DNA]</scope>
    <source>
        <strain evidence="2 3">MHS-2</strain>
    </source>
</reference>